<feature type="binding site" evidence="4 6">
    <location>
        <position position="98"/>
    </location>
    <ligand>
        <name>substrate</name>
    </ligand>
</feature>
<feature type="binding site" evidence="4 6">
    <location>
        <begin position="114"/>
        <end position="115"/>
    </location>
    <ligand>
        <name>substrate</name>
    </ligand>
</feature>
<dbReference type="EC" id="5.4.2.11" evidence="4 8"/>
<evidence type="ECO:0000256" key="8">
    <source>
        <dbReference type="RuleBase" id="RU004512"/>
    </source>
</evidence>
<feature type="binding site" evidence="4 6">
    <location>
        <begin position="8"/>
        <end position="15"/>
    </location>
    <ligand>
        <name>substrate</name>
    </ligand>
</feature>
<feature type="binding site" evidence="4 6">
    <location>
        <position position="60"/>
    </location>
    <ligand>
        <name>substrate</name>
    </ligand>
</feature>
<protein>
    <recommendedName>
        <fullName evidence="4 8">2,3-bisphosphoglycerate-dependent phosphoglycerate mutase</fullName>
        <shortName evidence="4">BPG-dependent PGAM</shortName>
        <shortName evidence="4">PGAM</shortName>
        <shortName evidence="4">Phosphoglyceromutase</shortName>
        <shortName evidence="4">dPGM</shortName>
        <ecNumber evidence="4 8">5.4.2.11</ecNumber>
    </recommendedName>
</protein>
<feature type="binding site" evidence="4 6">
    <location>
        <begin position="87"/>
        <end position="90"/>
    </location>
    <ligand>
        <name>substrate</name>
    </ligand>
</feature>
<comment type="catalytic activity">
    <reaction evidence="4 8">
        <text>(2R)-2-phosphoglycerate = (2R)-3-phosphoglycerate</text>
        <dbReference type="Rhea" id="RHEA:15901"/>
        <dbReference type="ChEBI" id="CHEBI:58272"/>
        <dbReference type="ChEBI" id="CHEBI:58289"/>
        <dbReference type="EC" id="5.4.2.11"/>
    </reaction>
</comment>
<name>A0AAU9D6G5_9LACO</name>
<evidence type="ECO:0000256" key="4">
    <source>
        <dbReference type="HAMAP-Rule" id="MF_01039"/>
    </source>
</evidence>
<dbReference type="RefSeq" id="WP_317695699.1">
    <property type="nucleotide sequence ID" value="NZ_AP026801.1"/>
</dbReference>
<evidence type="ECO:0000256" key="7">
    <source>
        <dbReference type="PIRSR" id="PIRSR613078-3"/>
    </source>
</evidence>
<evidence type="ECO:0000256" key="3">
    <source>
        <dbReference type="ARBA" id="ARBA00023235"/>
    </source>
</evidence>
<feature type="binding site" evidence="4 6">
    <location>
        <begin position="21"/>
        <end position="22"/>
    </location>
    <ligand>
        <name>substrate</name>
    </ligand>
</feature>
<keyword evidence="2 4" id="KW-0324">Glycolysis</keyword>
<dbReference type="PANTHER" id="PTHR11931">
    <property type="entry name" value="PHOSPHOGLYCERATE MUTASE"/>
    <property type="match status" value="1"/>
</dbReference>
<dbReference type="KEGG" id="xak:KIMC2_15720"/>
<dbReference type="InterPro" id="IPR005952">
    <property type="entry name" value="Phosphogly_mut1"/>
</dbReference>
<dbReference type="PIRSF" id="PIRSF000709">
    <property type="entry name" value="6PFK_2-Ptase"/>
    <property type="match status" value="1"/>
</dbReference>
<comment type="pathway">
    <text evidence="4 8">Carbohydrate degradation; glycolysis; pyruvate from D-glyceraldehyde 3-phosphate: step 3/5.</text>
</comment>
<gene>
    <name evidence="9" type="primary">gpmA1</name>
    <name evidence="4" type="synonym">gpmA</name>
    <name evidence="9" type="ORF">KIMC2_15720</name>
</gene>
<dbReference type="GO" id="GO:0006096">
    <property type="term" value="P:glycolytic process"/>
    <property type="evidence" value="ECO:0007669"/>
    <property type="project" value="UniProtKB-UniRule"/>
</dbReference>
<evidence type="ECO:0000313" key="9">
    <source>
        <dbReference type="EMBL" id="BDR57010.1"/>
    </source>
</evidence>
<dbReference type="NCBIfam" id="TIGR01258">
    <property type="entry name" value="pgm_1"/>
    <property type="match status" value="1"/>
</dbReference>
<evidence type="ECO:0000313" key="10">
    <source>
        <dbReference type="Proteomes" id="UP001321804"/>
    </source>
</evidence>
<dbReference type="SMART" id="SM00855">
    <property type="entry name" value="PGAM"/>
    <property type="match status" value="1"/>
</dbReference>
<dbReference type="InterPro" id="IPR013078">
    <property type="entry name" value="His_Pase_superF_clade-1"/>
</dbReference>
<comment type="caution">
    <text evidence="4">Lacks conserved residue(s) required for the propagation of feature annotation.</text>
</comment>
<evidence type="ECO:0000256" key="6">
    <source>
        <dbReference type="PIRSR" id="PIRSR613078-2"/>
    </source>
</evidence>
<dbReference type="HAMAP" id="MF_01039">
    <property type="entry name" value="PGAM_GpmA"/>
    <property type="match status" value="1"/>
</dbReference>
<organism evidence="9 10">
    <name type="scientific">Xylocopilactobacillus apis</name>
    <dbReference type="NCBI Taxonomy" id="2932183"/>
    <lineage>
        <taxon>Bacteria</taxon>
        <taxon>Bacillati</taxon>
        <taxon>Bacillota</taxon>
        <taxon>Bacilli</taxon>
        <taxon>Lactobacillales</taxon>
        <taxon>Lactobacillaceae</taxon>
        <taxon>Xylocopilactobacillus</taxon>
    </lineage>
</organism>
<evidence type="ECO:0000256" key="1">
    <source>
        <dbReference type="ARBA" id="ARBA00006717"/>
    </source>
</evidence>
<keyword evidence="10" id="KW-1185">Reference proteome</keyword>
<dbReference type="GO" id="GO:0006094">
    <property type="term" value="P:gluconeogenesis"/>
    <property type="evidence" value="ECO:0007669"/>
    <property type="project" value="UniProtKB-UniRule"/>
</dbReference>
<dbReference type="InterPro" id="IPR029033">
    <property type="entry name" value="His_PPase_superfam"/>
</dbReference>
<feature type="active site" description="Proton donor/acceptor" evidence="4 5">
    <location>
        <position position="87"/>
    </location>
</feature>
<dbReference type="PROSITE" id="PS00175">
    <property type="entry name" value="PG_MUTASE"/>
    <property type="match status" value="1"/>
</dbReference>
<dbReference type="Proteomes" id="UP001321804">
    <property type="component" value="Chromosome"/>
</dbReference>
<evidence type="ECO:0000256" key="5">
    <source>
        <dbReference type="PIRSR" id="PIRSR613078-1"/>
    </source>
</evidence>
<keyword evidence="4" id="KW-0312">Gluconeogenesis</keyword>
<evidence type="ECO:0000256" key="2">
    <source>
        <dbReference type="ARBA" id="ARBA00023152"/>
    </source>
</evidence>
<keyword evidence="3 4" id="KW-0413">Isomerase</keyword>
<dbReference type="EMBL" id="AP026801">
    <property type="protein sequence ID" value="BDR57010.1"/>
    <property type="molecule type" value="Genomic_DNA"/>
</dbReference>
<dbReference type="InterPro" id="IPR001345">
    <property type="entry name" value="PG/BPGM_mutase_AS"/>
</dbReference>
<dbReference type="CDD" id="cd07067">
    <property type="entry name" value="HP_PGM_like"/>
    <property type="match status" value="1"/>
</dbReference>
<dbReference type="Pfam" id="PF00300">
    <property type="entry name" value="His_Phos_1"/>
    <property type="match status" value="1"/>
</dbReference>
<comment type="function">
    <text evidence="4 8">Catalyzes the interconversion of 2-phosphoglycerate and 3-phosphoglycerate.</text>
</comment>
<feature type="site" description="Transition state stabilizer" evidence="4 7">
    <location>
        <position position="177"/>
    </location>
</feature>
<dbReference type="GO" id="GO:0004619">
    <property type="term" value="F:phosphoglycerate mutase activity"/>
    <property type="evidence" value="ECO:0007669"/>
    <property type="project" value="UniProtKB-UniRule"/>
</dbReference>
<comment type="similarity">
    <text evidence="1 4">Belongs to the phosphoglycerate mutase family. BPG-dependent PGAM subfamily.</text>
</comment>
<accession>A0AAU9D6G5</accession>
<feature type="active site" description="Tele-phosphohistidine intermediate" evidence="4 5">
    <location>
        <position position="9"/>
    </location>
</feature>
<dbReference type="AlphaFoldDB" id="A0AAU9D6G5"/>
<dbReference type="SUPFAM" id="SSF53254">
    <property type="entry name" value="Phosphoglycerate mutase-like"/>
    <property type="match status" value="1"/>
</dbReference>
<sequence length="223" mass="25659">MNKLVLVRHGESTSNRDNIFTGWNDVSLTEKGIKQAVQAGNKIKDAQIEFSEIHTSLLARAIETAYIIADTIDQSYLPIYKSWRLNERHYGALRGINKNEARKLYGKDKVAQWRRSLYAIPPLLSNPTFDRRYQNVPQDIRPRGESLEMSLKRVLIYFEDDIAPKLRQNQNILLVAHGSTIRVLIKYFDQITGDELDGVKVGNGSPIVYEFNHQLEVVDKEFL</sequence>
<proteinExistence type="inferred from homology"/>
<dbReference type="Gene3D" id="3.40.50.1240">
    <property type="entry name" value="Phosphoglycerate mutase-like"/>
    <property type="match status" value="1"/>
</dbReference>
<reference evidence="9 10" key="1">
    <citation type="journal article" date="2023" name="Microbiol. Spectr.">
        <title>Symbiosis of Carpenter Bees with Uncharacterized Lactic Acid Bacteria Showing NAD Auxotrophy.</title>
        <authorList>
            <person name="Kawasaki S."/>
            <person name="Ozawa K."/>
            <person name="Mori T."/>
            <person name="Yamamoto A."/>
            <person name="Ito M."/>
            <person name="Ohkuma M."/>
            <person name="Sakamoto M."/>
            <person name="Matsutani M."/>
        </authorList>
    </citation>
    <scope>NUCLEOTIDE SEQUENCE [LARGE SCALE GENOMIC DNA]</scope>
    <source>
        <strain evidence="9 10">KimC2</strain>
    </source>
</reference>